<gene>
    <name evidence="1" type="ORF">F0U60_20135</name>
</gene>
<evidence type="ECO:0008006" key="3">
    <source>
        <dbReference type="Google" id="ProtNLM"/>
    </source>
</evidence>
<sequence>MSVQLPVFDHTLKPEADLDGYTLQAIRIAADDLLEADPTGLPCGEKQVSFRYRALRQGDVIFVRIEFKPENCGRTVGMLDDGATYAISVDGRILRRALDGGGP</sequence>
<keyword evidence="2" id="KW-1185">Reference proteome</keyword>
<name>A0ABY9WTS7_9BACT</name>
<accession>A0ABY9WTS7</accession>
<dbReference type="RefSeq" id="WP_395822349.1">
    <property type="nucleotide sequence ID" value="NZ_CP043494.1"/>
</dbReference>
<dbReference type="EMBL" id="CP043494">
    <property type="protein sequence ID" value="WNG46166.1"/>
    <property type="molecule type" value="Genomic_DNA"/>
</dbReference>
<organism evidence="1 2">
    <name type="scientific">Archangium minus</name>
    <dbReference type="NCBI Taxonomy" id="83450"/>
    <lineage>
        <taxon>Bacteria</taxon>
        <taxon>Pseudomonadati</taxon>
        <taxon>Myxococcota</taxon>
        <taxon>Myxococcia</taxon>
        <taxon>Myxococcales</taxon>
        <taxon>Cystobacterineae</taxon>
        <taxon>Archangiaceae</taxon>
        <taxon>Archangium</taxon>
    </lineage>
</organism>
<protein>
    <recommendedName>
        <fullName evidence="3">Lipoprotein</fullName>
    </recommendedName>
</protein>
<dbReference type="Proteomes" id="UP001611383">
    <property type="component" value="Chromosome"/>
</dbReference>
<reference evidence="1 2" key="1">
    <citation type="submission" date="2019-08" db="EMBL/GenBank/DDBJ databases">
        <title>Archangium and Cystobacter genomes.</title>
        <authorList>
            <person name="Chen I.-C.K."/>
            <person name="Wielgoss S."/>
        </authorList>
    </citation>
    <scope>NUCLEOTIDE SEQUENCE [LARGE SCALE GENOMIC DNA]</scope>
    <source>
        <strain evidence="1 2">Cbm 6</strain>
    </source>
</reference>
<proteinExistence type="predicted"/>
<evidence type="ECO:0000313" key="2">
    <source>
        <dbReference type="Proteomes" id="UP001611383"/>
    </source>
</evidence>
<evidence type="ECO:0000313" key="1">
    <source>
        <dbReference type="EMBL" id="WNG46166.1"/>
    </source>
</evidence>